<evidence type="ECO:0000256" key="1">
    <source>
        <dbReference type="ARBA" id="ARBA00023125"/>
    </source>
</evidence>
<dbReference type="InterPro" id="IPR010982">
    <property type="entry name" value="Lambda_DNA-bd_dom_sf"/>
</dbReference>
<dbReference type="AlphaFoldDB" id="A0A512AVH5"/>
<name>A0A512AVH5_9BACT</name>
<dbReference type="PANTHER" id="PTHR46558:SF4">
    <property type="entry name" value="DNA-BIDING PHAGE PROTEIN"/>
    <property type="match status" value="1"/>
</dbReference>
<gene>
    <name evidence="3" type="ORF">AAE02nite_13720</name>
</gene>
<comment type="caution">
    <text evidence="3">The sequence shown here is derived from an EMBL/GenBank/DDBJ whole genome shotgun (WGS) entry which is preliminary data.</text>
</comment>
<dbReference type="PANTHER" id="PTHR46558">
    <property type="entry name" value="TRACRIPTIONAL REGULATORY PROTEIN-RELATED-RELATED"/>
    <property type="match status" value="1"/>
</dbReference>
<sequence length="96" mass="10871">MVYRLGVKFKMESDVLAKQLRAARKGLGLIQKDLAGIIGVTRQVITRIESGTQNVTIETVQKIAGALNYDFTIELKEKQVDGNKILYERRKQPLPR</sequence>
<keyword evidence="4" id="KW-1185">Reference proteome</keyword>
<dbReference type="SMART" id="SM00530">
    <property type="entry name" value="HTH_XRE"/>
    <property type="match status" value="1"/>
</dbReference>
<protein>
    <recommendedName>
        <fullName evidence="2">HTH cro/C1-type domain-containing protein</fullName>
    </recommendedName>
</protein>
<dbReference type="CDD" id="cd00093">
    <property type="entry name" value="HTH_XRE"/>
    <property type="match status" value="1"/>
</dbReference>
<keyword evidence="1" id="KW-0238">DNA-binding</keyword>
<dbReference type="Pfam" id="PF01381">
    <property type="entry name" value="HTH_3"/>
    <property type="match status" value="1"/>
</dbReference>
<feature type="domain" description="HTH cro/C1-type" evidence="2">
    <location>
        <begin position="20"/>
        <end position="75"/>
    </location>
</feature>
<dbReference type="EMBL" id="BJYS01000007">
    <property type="protein sequence ID" value="GEO03708.1"/>
    <property type="molecule type" value="Genomic_DNA"/>
</dbReference>
<organism evidence="3 4">
    <name type="scientific">Adhaeribacter aerolatus</name>
    <dbReference type="NCBI Taxonomy" id="670289"/>
    <lineage>
        <taxon>Bacteria</taxon>
        <taxon>Pseudomonadati</taxon>
        <taxon>Bacteroidota</taxon>
        <taxon>Cytophagia</taxon>
        <taxon>Cytophagales</taxon>
        <taxon>Hymenobacteraceae</taxon>
        <taxon>Adhaeribacter</taxon>
    </lineage>
</organism>
<dbReference type="GO" id="GO:0003677">
    <property type="term" value="F:DNA binding"/>
    <property type="evidence" value="ECO:0007669"/>
    <property type="project" value="UniProtKB-KW"/>
</dbReference>
<dbReference type="PROSITE" id="PS50943">
    <property type="entry name" value="HTH_CROC1"/>
    <property type="match status" value="1"/>
</dbReference>
<dbReference type="Gene3D" id="1.10.260.40">
    <property type="entry name" value="lambda repressor-like DNA-binding domains"/>
    <property type="match status" value="1"/>
</dbReference>
<evidence type="ECO:0000313" key="3">
    <source>
        <dbReference type="EMBL" id="GEO03708.1"/>
    </source>
</evidence>
<dbReference type="InterPro" id="IPR001387">
    <property type="entry name" value="Cro/C1-type_HTH"/>
</dbReference>
<proteinExistence type="predicted"/>
<accession>A0A512AVH5</accession>
<evidence type="ECO:0000259" key="2">
    <source>
        <dbReference type="PROSITE" id="PS50943"/>
    </source>
</evidence>
<dbReference type="Proteomes" id="UP000321532">
    <property type="component" value="Unassembled WGS sequence"/>
</dbReference>
<dbReference type="SUPFAM" id="SSF47413">
    <property type="entry name" value="lambda repressor-like DNA-binding domains"/>
    <property type="match status" value="1"/>
</dbReference>
<reference evidence="3 4" key="1">
    <citation type="submission" date="2019-07" db="EMBL/GenBank/DDBJ databases">
        <title>Whole genome shotgun sequence of Adhaeribacter aerolatus NBRC 106133.</title>
        <authorList>
            <person name="Hosoyama A."/>
            <person name="Uohara A."/>
            <person name="Ohji S."/>
            <person name="Ichikawa N."/>
        </authorList>
    </citation>
    <scope>NUCLEOTIDE SEQUENCE [LARGE SCALE GENOMIC DNA]</scope>
    <source>
        <strain evidence="3 4">NBRC 106133</strain>
    </source>
</reference>
<evidence type="ECO:0000313" key="4">
    <source>
        <dbReference type="Proteomes" id="UP000321532"/>
    </source>
</evidence>